<evidence type="ECO:0000313" key="1">
    <source>
        <dbReference type="EnsemblPlants" id="PGSC0003DMT400008810"/>
    </source>
</evidence>
<protein>
    <submittedName>
        <fullName evidence="1">SDG14 (SET DOMAIN PROTEIN 14); DNA binding / protein binding / zinc ion binding</fullName>
    </submittedName>
</protein>
<accession>M0ZV42</accession>
<dbReference type="STRING" id="4113.M0ZV42"/>
<evidence type="ECO:0000313" key="2">
    <source>
        <dbReference type="Proteomes" id="UP000011115"/>
    </source>
</evidence>
<dbReference type="eggNOG" id="KOG1080">
    <property type="taxonomic scope" value="Eukaryota"/>
</dbReference>
<dbReference type="PANTHER" id="PTHR13793:SF132">
    <property type="entry name" value="HISTONE-LYSINE N-METHYLTRANSFERASE ATX5"/>
    <property type="match status" value="1"/>
</dbReference>
<dbReference type="GO" id="GO:0006357">
    <property type="term" value="P:regulation of transcription by RNA polymerase II"/>
    <property type="evidence" value="ECO:0000318"/>
    <property type="project" value="GO_Central"/>
</dbReference>
<dbReference type="Proteomes" id="UP000011115">
    <property type="component" value="Unassembled WGS sequence"/>
</dbReference>
<dbReference type="PaxDb" id="4113-PGSC0003DMT400008810"/>
<dbReference type="AlphaFoldDB" id="M0ZV42"/>
<sequence length="444" mass="51331">MSEFLVKHLEKRHFRKFYPFGLVQRWEEIYSNPSTFSYAKLTSKVTNGGRDYVGCFIMRPKFAECDGYDLKCLGTQSNLVEKSIILHVWDPGIHRVLMKLKRLNGSNFFHNQTQDIFMNAKQLKRPVCILTVHQREFFLDGGGIDKWTVQHWNSQKVDHQQLFEIFGQERGPILPKWTTERCGKYRRVEDLDGNNKIKCNMCHIVVHQEFHGFEVAYHNVDTKERALWILTIPCNSCLKVCVICKHLQGSDNLCSKCTTNFHVLRALQAVYHMALIEFDSWLNHISRYLSALTQTDMGAILSLRFRPVRVDIFPPHTVVFSNAHVAENVTFDIALVKWLLIYSLQRIDQEDKEDTLLVKATPNIYPSLNKFAAMISILFYPNLEDKVLIQDGGIVVNQVDFVRAYVLQVVNGADLDGIIGPSKILESFIWDPGPIINQLNRIRD</sequence>
<dbReference type="Gramene" id="PGSC0003DMT400008810">
    <property type="protein sequence ID" value="PGSC0003DMT400008810"/>
    <property type="gene ID" value="PGSC0003DMG400003421"/>
</dbReference>
<reference evidence="2" key="1">
    <citation type="journal article" date="2011" name="Nature">
        <title>Genome sequence and analysis of the tuber crop potato.</title>
        <authorList>
            <consortium name="The Potato Genome Sequencing Consortium"/>
        </authorList>
    </citation>
    <scope>NUCLEOTIDE SEQUENCE [LARGE SCALE GENOMIC DNA]</scope>
    <source>
        <strain evidence="2">cv. DM1-3 516 R44</strain>
    </source>
</reference>
<dbReference type="PANTHER" id="PTHR13793">
    <property type="entry name" value="PHD FINGER PROTEINS"/>
    <property type="match status" value="1"/>
</dbReference>
<reference evidence="1" key="2">
    <citation type="submission" date="2015-06" db="UniProtKB">
        <authorList>
            <consortium name="EnsemblPlants"/>
        </authorList>
    </citation>
    <scope>IDENTIFICATION</scope>
    <source>
        <strain evidence="1">DM1-3 516 R44</strain>
    </source>
</reference>
<dbReference type="InterPro" id="IPR050701">
    <property type="entry name" value="Histone_Mod_Regulator"/>
</dbReference>
<organism evidence="1 2">
    <name type="scientific">Solanum tuberosum</name>
    <name type="common">Potato</name>
    <dbReference type="NCBI Taxonomy" id="4113"/>
    <lineage>
        <taxon>Eukaryota</taxon>
        <taxon>Viridiplantae</taxon>
        <taxon>Streptophyta</taxon>
        <taxon>Embryophyta</taxon>
        <taxon>Tracheophyta</taxon>
        <taxon>Spermatophyta</taxon>
        <taxon>Magnoliopsida</taxon>
        <taxon>eudicotyledons</taxon>
        <taxon>Gunneridae</taxon>
        <taxon>Pentapetalae</taxon>
        <taxon>asterids</taxon>
        <taxon>lamiids</taxon>
        <taxon>Solanales</taxon>
        <taxon>Solanaceae</taxon>
        <taxon>Solanoideae</taxon>
        <taxon>Solaneae</taxon>
        <taxon>Solanum</taxon>
    </lineage>
</organism>
<proteinExistence type="predicted"/>
<name>M0ZV42_SOLTU</name>
<keyword evidence="2" id="KW-1185">Reference proteome</keyword>
<dbReference type="InParanoid" id="M0ZV42"/>
<dbReference type="HOGENOM" id="CLU_765940_0_0_1"/>
<dbReference type="EnsemblPlants" id="PGSC0003DMT400008810">
    <property type="protein sequence ID" value="PGSC0003DMT400008810"/>
    <property type="gene ID" value="PGSC0003DMG400003421"/>
</dbReference>